<name>A0A834W533_9FABA</name>
<sequence>MDWKRMGQNSEEEKKVLTGDGERSAIKSKTTVVETGNSG</sequence>
<comment type="caution">
    <text evidence="2">The sequence shown here is derived from an EMBL/GenBank/DDBJ whole genome shotgun (WGS) entry which is preliminary data.</text>
</comment>
<dbReference type="EMBL" id="JAAIUW010000012">
    <property type="protein sequence ID" value="KAF7806151.1"/>
    <property type="molecule type" value="Genomic_DNA"/>
</dbReference>
<organism evidence="2 3">
    <name type="scientific">Senna tora</name>
    <dbReference type="NCBI Taxonomy" id="362788"/>
    <lineage>
        <taxon>Eukaryota</taxon>
        <taxon>Viridiplantae</taxon>
        <taxon>Streptophyta</taxon>
        <taxon>Embryophyta</taxon>
        <taxon>Tracheophyta</taxon>
        <taxon>Spermatophyta</taxon>
        <taxon>Magnoliopsida</taxon>
        <taxon>eudicotyledons</taxon>
        <taxon>Gunneridae</taxon>
        <taxon>Pentapetalae</taxon>
        <taxon>rosids</taxon>
        <taxon>fabids</taxon>
        <taxon>Fabales</taxon>
        <taxon>Fabaceae</taxon>
        <taxon>Caesalpinioideae</taxon>
        <taxon>Cassia clade</taxon>
        <taxon>Senna</taxon>
    </lineage>
</organism>
<evidence type="ECO:0000313" key="2">
    <source>
        <dbReference type="EMBL" id="KAF7806151.1"/>
    </source>
</evidence>
<feature type="region of interest" description="Disordered" evidence="1">
    <location>
        <begin position="1"/>
        <end position="39"/>
    </location>
</feature>
<proteinExistence type="predicted"/>
<feature type="compositionally biased region" description="Basic and acidic residues" evidence="1">
    <location>
        <begin position="1"/>
        <end position="25"/>
    </location>
</feature>
<reference evidence="2" key="1">
    <citation type="submission" date="2020-09" db="EMBL/GenBank/DDBJ databases">
        <title>Genome-Enabled Discovery of Anthraquinone Biosynthesis in Senna tora.</title>
        <authorList>
            <person name="Kang S.-H."/>
            <person name="Pandey R.P."/>
            <person name="Lee C.-M."/>
            <person name="Sim J.-S."/>
            <person name="Jeong J.-T."/>
            <person name="Choi B.-S."/>
            <person name="Jung M."/>
            <person name="Ginzburg D."/>
            <person name="Zhao K."/>
            <person name="Won S.Y."/>
            <person name="Oh T.-J."/>
            <person name="Yu Y."/>
            <person name="Kim N.-H."/>
            <person name="Lee O.R."/>
            <person name="Lee T.-H."/>
            <person name="Bashyal P."/>
            <person name="Kim T.-S."/>
            <person name="Lee W.-H."/>
            <person name="Kawkins C."/>
            <person name="Kim C.-K."/>
            <person name="Kim J.S."/>
            <person name="Ahn B.O."/>
            <person name="Rhee S.Y."/>
            <person name="Sohng J.K."/>
        </authorList>
    </citation>
    <scope>NUCLEOTIDE SEQUENCE</scope>
    <source>
        <tissue evidence="2">Leaf</tissue>
    </source>
</reference>
<dbReference type="AlphaFoldDB" id="A0A834W533"/>
<evidence type="ECO:0000256" key="1">
    <source>
        <dbReference type="SAM" id="MobiDB-lite"/>
    </source>
</evidence>
<accession>A0A834W533</accession>
<protein>
    <submittedName>
        <fullName evidence="2">Uncharacterized protein</fullName>
    </submittedName>
</protein>
<feature type="compositionally biased region" description="Polar residues" evidence="1">
    <location>
        <begin position="27"/>
        <end position="39"/>
    </location>
</feature>
<evidence type="ECO:0000313" key="3">
    <source>
        <dbReference type="Proteomes" id="UP000634136"/>
    </source>
</evidence>
<keyword evidence="3" id="KW-1185">Reference proteome</keyword>
<dbReference type="Proteomes" id="UP000634136">
    <property type="component" value="Unassembled WGS sequence"/>
</dbReference>
<gene>
    <name evidence="2" type="ORF">G2W53_038312</name>
</gene>